<name>A0ABW8F5J0_9BURK</name>
<accession>A0ABW8F5J0</accession>
<evidence type="ECO:0000256" key="1">
    <source>
        <dbReference type="SAM" id="SignalP"/>
    </source>
</evidence>
<keyword evidence="1" id="KW-0732">Signal</keyword>
<dbReference type="RefSeq" id="WP_402703674.1">
    <property type="nucleotide sequence ID" value="NZ_JBIUZV010000024.1"/>
</dbReference>
<organism evidence="2 3">
    <name type="scientific">Herbaspirillum chlorophenolicum</name>
    <dbReference type="NCBI Taxonomy" id="211589"/>
    <lineage>
        <taxon>Bacteria</taxon>
        <taxon>Pseudomonadati</taxon>
        <taxon>Pseudomonadota</taxon>
        <taxon>Betaproteobacteria</taxon>
        <taxon>Burkholderiales</taxon>
        <taxon>Oxalobacteraceae</taxon>
        <taxon>Herbaspirillum</taxon>
    </lineage>
</organism>
<protein>
    <submittedName>
        <fullName evidence="2">Uncharacterized protein</fullName>
    </submittedName>
</protein>
<evidence type="ECO:0000313" key="3">
    <source>
        <dbReference type="Proteomes" id="UP001617427"/>
    </source>
</evidence>
<comment type="caution">
    <text evidence="2">The sequence shown here is derived from an EMBL/GenBank/DDBJ whole genome shotgun (WGS) entry which is preliminary data.</text>
</comment>
<feature type="chain" id="PRO_5046205990" evidence="1">
    <location>
        <begin position="20"/>
        <end position="63"/>
    </location>
</feature>
<gene>
    <name evidence="2" type="ORF">ACIPEN_22235</name>
</gene>
<evidence type="ECO:0000313" key="2">
    <source>
        <dbReference type="EMBL" id="MFJ3048562.1"/>
    </source>
</evidence>
<proteinExistence type="predicted"/>
<reference evidence="2 3" key="1">
    <citation type="submission" date="2024-10" db="EMBL/GenBank/DDBJ databases">
        <title>The Natural Products Discovery Center: Release of the First 8490 Sequenced Strains for Exploring Actinobacteria Biosynthetic Diversity.</title>
        <authorList>
            <person name="Kalkreuter E."/>
            <person name="Kautsar S.A."/>
            <person name="Yang D."/>
            <person name="Bader C.D."/>
            <person name="Teijaro C.N."/>
            <person name="Fluegel L."/>
            <person name="Davis C.M."/>
            <person name="Simpson J.R."/>
            <person name="Lauterbach L."/>
            <person name="Steele A.D."/>
            <person name="Gui C."/>
            <person name="Meng S."/>
            <person name="Li G."/>
            <person name="Viehrig K."/>
            <person name="Ye F."/>
            <person name="Su P."/>
            <person name="Kiefer A.F."/>
            <person name="Nichols A."/>
            <person name="Cepeda A.J."/>
            <person name="Yan W."/>
            <person name="Fan B."/>
            <person name="Jiang Y."/>
            <person name="Adhikari A."/>
            <person name="Zheng C.-J."/>
            <person name="Schuster L."/>
            <person name="Cowan T.M."/>
            <person name="Smanski M.J."/>
            <person name="Chevrette M.G."/>
            <person name="De Carvalho L.P.S."/>
            <person name="Shen B."/>
        </authorList>
    </citation>
    <scope>NUCLEOTIDE SEQUENCE [LARGE SCALE GENOMIC DNA]</scope>
    <source>
        <strain evidence="2 3">NPDC087045</strain>
    </source>
</reference>
<sequence>MKTIIGTAALSVFFVSAFMAPIEQEQNQRVQAKAEARMKARLFTKYPDPELAQMAVPAQRKED</sequence>
<dbReference type="Proteomes" id="UP001617427">
    <property type="component" value="Unassembled WGS sequence"/>
</dbReference>
<dbReference type="EMBL" id="JBIUZV010000024">
    <property type="protein sequence ID" value="MFJ3048562.1"/>
    <property type="molecule type" value="Genomic_DNA"/>
</dbReference>
<feature type="signal peptide" evidence="1">
    <location>
        <begin position="1"/>
        <end position="19"/>
    </location>
</feature>
<keyword evidence="3" id="KW-1185">Reference proteome</keyword>